<dbReference type="Pfam" id="PF01765">
    <property type="entry name" value="RRF"/>
    <property type="match status" value="1"/>
</dbReference>
<dbReference type="EMBL" id="WJQS01000002">
    <property type="protein sequence ID" value="MRI84642.1"/>
    <property type="molecule type" value="Genomic_DNA"/>
</dbReference>
<evidence type="ECO:0000313" key="9">
    <source>
        <dbReference type="EMBL" id="MRI84642.1"/>
    </source>
</evidence>
<dbReference type="PANTHER" id="PTHR20982">
    <property type="entry name" value="RIBOSOME RECYCLING FACTOR"/>
    <property type="match status" value="1"/>
</dbReference>
<keyword evidence="4 5" id="KW-0648">Protein biosynthesis</keyword>
<evidence type="ECO:0000313" key="11">
    <source>
        <dbReference type="Proteomes" id="UP000430975"/>
    </source>
</evidence>
<evidence type="ECO:0000256" key="4">
    <source>
        <dbReference type="ARBA" id="ARBA00022917"/>
    </source>
</evidence>
<dbReference type="AlphaFoldDB" id="A0A6I2GFS0"/>
<dbReference type="FunFam" id="1.10.132.20:FF:000001">
    <property type="entry name" value="Ribosome-recycling factor"/>
    <property type="match status" value="1"/>
</dbReference>
<dbReference type="GO" id="GO:0005737">
    <property type="term" value="C:cytoplasm"/>
    <property type="evidence" value="ECO:0007669"/>
    <property type="project" value="UniProtKB-SubCell"/>
</dbReference>
<dbReference type="NCBIfam" id="TIGR00496">
    <property type="entry name" value="frr"/>
    <property type="match status" value="1"/>
</dbReference>
<dbReference type="CDD" id="cd00520">
    <property type="entry name" value="RRF"/>
    <property type="match status" value="1"/>
</dbReference>
<evidence type="ECO:0000313" key="10">
    <source>
        <dbReference type="EMBL" id="MRJ48035.1"/>
    </source>
</evidence>
<dbReference type="Proteomes" id="UP000430975">
    <property type="component" value="Unassembled WGS sequence"/>
</dbReference>
<keyword evidence="6" id="KW-0175">Coiled coil</keyword>
<dbReference type="Proteomes" id="UP000440066">
    <property type="component" value="Unassembled WGS sequence"/>
</dbReference>
<dbReference type="EMBL" id="WJQT01000018">
    <property type="protein sequence ID" value="MRJ48035.1"/>
    <property type="molecule type" value="Genomic_DNA"/>
</dbReference>
<proteinExistence type="inferred from homology"/>
<keyword evidence="3 5" id="KW-0963">Cytoplasm</keyword>
<dbReference type="InterPro" id="IPR036191">
    <property type="entry name" value="RRF_sf"/>
</dbReference>
<accession>A0A6I2GFS0</accession>
<organism evidence="9 11">
    <name type="scientific">Fundicoccus ignavus</name>
    <dbReference type="NCBI Taxonomy" id="2664442"/>
    <lineage>
        <taxon>Bacteria</taxon>
        <taxon>Bacillati</taxon>
        <taxon>Bacillota</taxon>
        <taxon>Bacilli</taxon>
        <taxon>Lactobacillales</taxon>
        <taxon>Aerococcaceae</taxon>
        <taxon>Fundicoccus</taxon>
    </lineage>
</organism>
<evidence type="ECO:0000313" key="13">
    <source>
        <dbReference type="Proteomes" id="UP000469870"/>
    </source>
</evidence>
<sequence length="186" mass="20803">MSTDNLIKSTQERMTKSIEAYSRQLGTIRAGVANASILDRVNVIYYGVPTPLNQLAGITVPEPRMLMISPYDKSSIVDVEKAILQSDVGITPNSDGEVIRLVIPALTKERRTELTKVVGKEQEAAKVAVRNIRRDAIDQAKKMEKNNELTEDDVKDYEKQIQKLTDDATKRIDEITVGKEKEIMEG</sequence>
<gene>
    <name evidence="5" type="primary">frr</name>
    <name evidence="10" type="ORF">GF867_10710</name>
    <name evidence="9" type="ORF">GIY09_01860</name>
    <name evidence="8" type="ORF">GIY11_11510</name>
</gene>
<comment type="function">
    <text evidence="5">Responsible for the release of ribosomes from messenger RNA at the termination of protein biosynthesis. May increase the efficiency of translation by recycling ribosomes from one round of translation to another.</text>
</comment>
<dbReference type="FunFam" id="3.30.1360.40:FF:000001">
    <property type="entry name" value="Ribosome-recycling factor"/>
    <property type="match status" value="1"/>
</dbReference>
<dbReference type="InterPro" id="IPR023584">
    <property type="entry name" value="Ribosome_recyc_fac_dom"/>
</dbReference>
<evidence type="ECO:0000256" key="2">
    <source>
        <dbReference type="ARBA" id="ARBA00005912"/>
    </source>
</evidence>
<evidence type="ECO:0000313" key="8">
    <source>
        <dbReference type="EMBL" id="MRI82637.1"/>
    </source>
</evidence>
<comment type="subcellular location">
    <subcellularLocation>
        <location evidence="1 5">Cytoplasm</location>
    </subcellularLocation>
</comment>
<evidence type="ECO:0000256" key="6">
    <source>
        <dbReference type="SAM" id="Coils"/>
    </source>
</evidence>
<dbReference type="InterPro" id="IPR002661">
    <property type="entry name" value="Ribosome_recyc_fac"/>
</dbReference>
<evidence type="ECO:0000256" key="5">
    <source>
        <dbReference type="HAMAP-Rule" id="MF_00040"/>
    </source>
</evidence>
<dbReference type="EMBL" id="WJQR01000015">
    <property type="protein sequence ID" value="MRI82637.1"/>
    <property type="molecule type" value="Genomic_DNA"/>
</dbReference>
<dbReference type="PANTHER" id="PTHR20982:SF3">
    <property type="entry name" value="MITOCHONDRIAL RIBOSOME RECYCLING FACTOR PSEUDO 1"/>
    <property type="match status" value="1"/>
</dbReference>
<dbReference type="Proteomes" id="UP000469870">
    <property type="component" value="Unassembled WGS sequence"/>
</dbReference>
<feature type="domain" description="Ribosome recycling factor" evidence="7">
    <location>
        <begin position="22"/>
        <end position="184"/>
    </location>
</feature>
<evidence type="ECO:0000259" key="7">
    <source>
        <dbReference type="Pfam" id="PF01765"/>
    </source>
</evidence>
<dbReference type="Gene3D" id="3.30.1360.40">
    <property type="match status" value="1"/>
</dbReference>
<dbReference type="HAMAP" id="MF_00040">
    <property type="entry name" value="RRF"/>
    <property type="match status" value="1"/>
</dbReference>
<dbReference type="GO" id="GO:0043023">
    <property type="term" value="F:ribosomal large subunit binding"/>
    <property type="evidence" value="ECO:0007669"/>
    <property type="project" value="TreeGrafter"/>
</dbReference>
<name>A0A6I2GFS0_9LACT</name>
<keyword evidence="11" id="KW-1185">Reference proteome</keyword>
<reference evidence="10 12" key="1">
    <citation type="submission" date="2019-11" db="EMBL/GenBank/DDBJ databases">
        <title>Characterisation of Fundicoccus ignavus gen. nov. sp. nov., a novel genus of the family Aerococcaceae from bulk tank milk.</title>
        <authorList>
            <person name="Siebert A."/>
            <person name="Huptas C."/>
            <person name="Wenning M."/>
            <person name="Scherer S."/>
            <person name="Doll E.V."/>
        </authorList>
    </citation>
    <scope>NUCLEOTIDE SEQUENCE [LARGE SCALE GENOMIC DNA]</scope>
    <source>
        <strain evidence="10 12">DSM 109652</strain>
    </source>
</reference>
<dbReference type="Gene3D" id="1.10.132.20">
    <property type="entry name" value="Ribosome-recycling factor"/>
    <property type="match status" value="1"/>
</dbReference>
<protein>
    <recommendedName>
        <fullName evidence="5">Ribosome-recycling factor</fullName>
        <shortName evidence="5">RRF</shortName>
    </recommendedName>
    <alternativeName>
        <fullName evidence="5">Ribosome-releasing factor</fullName>
    </alternativeName>
</protein>
<comment type="similarity">
    <text evidence="2 5">Belongs to the RRF family.</text>
</comment>
<feature type="coiled-coil region" evidence="6">
    <location>
        <begin position="133"/>
        <end position="174"/>
    </location>
</feature>
<evidence type="ECO:0000256" key="1">
    <source>
        <dbReference type="ARBA" id="ARBA00004496"/>
    </source>
</evidence>
<reference evidence="11 13" key="2">
    <citation type="submission" date="2019-11" db="EMBL/GenBank/DDBJ databases">
        <title>Characterisation of Fundicoccus ignavus gen. nov. sp. nov., a novel genus of the family Aerococcaceae isolated from bulk tank milk.</title>
        <authorList>
            <person name="Siebert A."/>
            <person name="Huptas C."/>
            <person name="Wenning M."/>
            <person name="Scherer S."/>
            <person name="Doll E.V."/>
        </authorList>
    </citation>
    <scope>NUCLEOTIDE SEQUENCE [LARGE SCALE GENOMIC DNA]</scope>
    <source>
        <strain evidence="8 13">DSM 109653</strain>
        <strain evidence="9 11">WS4759</strain>
    </source>
</reference>
<evidence type="ECO:0000313" key="12">
    <source>
        <dbReference type="Proteomes" id="UP000440066"/>
    </source>
</evidence>
<dbReference type="RefSeq" id="WP_153833095.1">
    <property type="nucleotide sequence ID" value="NZ_WJQR01000015.1"/>
</dbReference>
<evidence type="ECO:0000256" key="3">
    <source>
        <dbReference type="ARBA" id="ARBA00022490"/>
    </source>
</evidence>
<dbReference type="GO" id="GO:0006415">
    <property type="term" value="P:translational termination"/>
    <property type="evidence" value="ECO:0007669"/>
    <property type="project" value="UniProtKB-UniRule"/>
</dbReference>
<dbReference type="SUPFAM" id="SSF55194">
    <property type="entry name" value="Ribosome recycling factor, RRF"/>
    <property type="match status" value="1"/>
</dbReference>
<comment type="caution">
    <text evidence="9">The sequence shown here is derived from an EMBL/GenBank/DDBJ whole genome shotgun (WGS) entry which is preliminary data.</text>
</comment>